<dbReference type="Proteomes" id="UP000521032">
    <property type="component" value="Unassembled WGS sequence"/>
</dbReference>
<proteinExistence type="predicted"/>
<feature type="transmembrane region" description="Helical" evidence="1">
    <location>
        <begin position="220"/>
        <end position="239"/>
    </location>
</feature>
<feature type="transmembrane region" description="Helical" evidence="1">
    <location>
        <begin position="114"/>
        <end position="133"/>
    </location>
</feature>
<dbReference type="AlphaFoldDB" id="A0A6V7RGF9"/>
<dbReference type="EMBL" id="CAJEWE010000010">
    <property type="protein sequence ID" value="CAD2076930.1"/>
    <property type="molecule type" value="Genomic_DNA"/>
</dbReference>
<protein>
    <recommendedName>
        <fullName evidence="4">YwiC-like protein</fullName>
    </recommendedName>
</protein>
<gene>
    <name evidence="2" type="ORF">JEOSCH030_01182</name>
</gene>
<evidence type="ECO:0008006" key="4">
    <source>
        <dbReference type="Google" id="ProtNLM"/>
    </source>
</evidence>
<name>A0A6V7RGF9_9BACL</name>
<accession>A0A6V7RGF9</accession>
<organism evidence="2 3">
    <name type="scientific">Phocicoccus schoeneichii</name>
    <dbReference type="NCBI Taxonomy" id="1812261"/>
    <lineage>
        <taxon>Bacteria</taxon>
        <taxon>Bacillati</taxon>
        <taxon>Bacillota</taxon>
        <taxon>Bacilli</taxon>
        <taxon>Bacillales</taxon>
        <taxon>Salinicoccaceae</taxon>
        <taxon>Phocicoccus</taxon>
    </lineage>
</organism>
<keyword evidence="3" id="KW-1185">Reference proteome</keyword>
<comment type="caution">
    <text evidence="2">The sequence shown here is derived from an EMBL/GenBank/DDBJ whole genome shotgun (WGS) entry which is preliminary data.</text>
</comment>
<dbReference type="Pfam" id="PF14256">
    <property type="entry name" value="YwiC"/>
    <property type="match status" value="1"/>
</dbReference>
<evidence type="ECO:0000313" key="2">
    <source>
        <dbReference type="EMBL" id="CAD2076930.1"/>
    </source>
</evidence>
<sequence length="240" mass="27745">MKFKKQNQHGAWAMVFMPPIIGILANGFNISQVLFIIGWLLIFFSADQVLFFIKTLRRKQYGYIKSAILFASIAAILFIYPLIVDYRIIYFFLLMIPFGFINAYFSKKKDERNILNDVSAIIIFSMAGATVSFLNAHEINFGVLFAFVVSFLYFMGVTFVVKTVIREKNNPVYKNLSFGYNTLVFVGMLFMHWLLGVAFIFGMIRAIYVYGRGWTPKKLGIMEIFHAIWVTVWCGIYLII</sequence>
<feature type="transmembrane region" description="Helical" evidence="1">
    <location>
        <begin position="139"/>
        <end position="161"/>
    </location>
</feature>
<feature type="transmembrane region" description="Helical" evidence="1">
    <location>
        <begin position="63"/>
        <end position="82"/>
    </location>
</feature>
<keyword evidence="1" id="KW-1133">Transmembrane helix</keyword>
<evidence type="ECO:0000256" key="1">
    <source>
        <dbReference type="SAM" id="Phobius"/>
    </source>
</evidence>
<evidence type="ECO:0000313" key="3">
    <source>
        <dbReference type="Proteomes" id="UP000521032"/>
    </source>
</evidence>
<dbReference type="RefSeq" id="WP_186087580.1">
    <property type="nucleotide sequence ID" value="NZ_BMDB01000001.1"/>
</dbReference>
<feature type="transmembrane region" description="Helical" evidence="1">
    <location>
        <begin position="88"/>
        <end position="105"/>
    </location>
</feature>
<keyword evidence="1" id="KW-0812">Transmembrane</keyword>
<dbReference type="InterPro" id="IPR025576">
    <property type="entry name" value="YwiC"/>
</dbReference>
<feature type="transmembrane region" description="Helical" evidence="1">
    <location>
        <begin position="182"/>
        <end position="208"/>
    </location>
</feature>
<reference evidence="2 3" key="1">
    <citation type="submission" date="2020-07" db="EMBL/GenBank/DDBJ databases">
        <authorList>
            <person name="Criscuolo A."/>
        </authorList>
    </citation>
    <scope>NUCLEOTIDE SEQUENCE [LARGE SCALE GENOMIC DNA]</scope>
    <source>
        <strain evidence="3">CIP 111030</strain>
    </source>
</reference>
<keyword evidence="1" id="KW-0472">Membrane</keyword>